<evidence type="ECO:0000313" key="4">
    <source>
        <dbReference type="Proteomes" id="UP000230002"/>
    </source>
</evidence>
<dbReference type="InterPro" id="IPR025187">
    <property type="entry name" value="DUF4112"/>
</dbReference>
<evidence type="ECO:0000256" key="1">
    <source>
        <dbReference type="SAM" id="MobiDB-lite"/>
    </source>
</evidence>
<evidence type="ECO:0000313" key="3">
    <source>
        <dbReference type="EMBL" id="PIL35609.1"/>
    </source>
</evidence>
<dbReference type="PANTHER" id="PTHR35519">
    <property type="entry name" value="MEMBRANE PROTEINS"/>
    <property type="match status" value="1"/>
</dbReference>
<organism evidence="3 4">
    <name type="scientific">Ganoderma sinense ZZ0214-1</name>
    <dbReference type="NCBI Taxonomy" id="1077348"/>
    <lineage>
        <taxon>Eukaryota</taxon>
        <taxon>Fungi</taxon>
        <taxon>Dikarya</taxon>
        <taxon>Basidiomycota</taxon>
        <taxon>Agaricomycotina</taxon>
        <taxon>Agaricomycetes</taxon>
        <taxon>Polyporales</taxon>
        <taxon>Polyporaceae</taxon>
        <taxon>Ganoderma</taxon>
    </lineage>
</organism>
<dbReference type="OrthoDB" id="2103474at2759"/>
<reference evidence="3 4" key="1">
    <citation type="journal article" date="2015" name="Sci. Rep.">
        <title>Chromosome-level genome map provides insights into diverse defense mechanisms in the medicinal fungus Ganoderma sinense.</title>
        <authorList>
            <person name="Zhu Y."/>
            <person name="Xu J."/>
            <person name="Sun C."/>
            <person name="Zhou S."/>
            <person name="Xu H."/>
            <person name="Nelson D.R."/>
            <person name="Qian J."/>
            <person name="Song J."/>
            <person name="Luo H."/>
            <person name="Xiang L."/>
            <person name="Li Y."/>
            <person name="Xu Z."/>
            <person name="Ji A."/>
            <person name="Wang L."/>
            <person name="Lu S."/>
            <person name="Hayward A."/>
            <person name="Sun W."/>
            <person name="Li X."/>
            <person name="Schwartz D.C."/>
            <person name="Wang Y."/>
            <person name="Chen S."/>
        </authorList>
    </citation>
    <scope>NUCLEOTIDE SEQUENCE [LARGE SCALE GENOMIC DNA]</scope>
    <source>
        <strain evidence="3 4">ZZ0214-1</strain>
    </source>
</reference>
<keyword evidence="2" id="KW-0812">Transmembrane</keyword>
<sequence length="274" mass="30442">MEAFAKKTGRSIFARNLKQYEPKDPLYEMYIDDRGKHRRRKVCGYDNHGLWRSGPMLKIPFLQRGTPPGLSKRDVKVLKSVQRRAHYLDKGFYICGMRFGWTFIIGIIPGAGDAADVALNYLLVVRKAKEAEIPGWLLSRMLVNNAVSAGVGLVPIVGDIILAMYKANSRNAALLEEYLRVRGEEFLKPEAERKQNAKDVKPGAGRKPNEVIPIPGEESLKPSRTATALNTAGGWFRRGSNGTKKEKNKNKTEKGGEEPDTSEAMPVLAVSSSD</sequence>
<dbReference type="Proteomes" id="UP000230002">
    <property type="component" value="Unassembled WGS sequence"/>
</dbReference>
<keyword evidence="4" id="KW-1185">Reference proteome</keyword>
<dbReference type="Pfam" id="PF13430">
    <property type="entry name" value="DUF4112"/>
    <property type="match status" value="1"/>
</dbReference>
<dbReference type="EMBL" id="AYKW01000003">
    <property type="protein sequence ID" value="PIL35609.1"/>
    <property type="molecule type" value="Genomic_DNA"/>
</dbReference>
<gene>
    <name evidence="3" type="ORF">GSI_02337</name>
</gene>
<proteinExistence type="predicted"/>
<protein>
    <submittedName>
        <fullName evidence="3">Uncharacterized protein</fullName>
    </submittedName>
</protein>
<evidence type="ECO:0000256" key="2">
    <source>
        <dbReference type="SAM" id="Phobius"/>
    </source>
</evidence>
<keyword evidence="2" id="KW-1133">Transmembrane helix</keyword>
<name>A0A2G8SPB4_9APHY</name>
<dbReference type="PANTHER" id="PTHR35519:SF2">
    <property type="entry name" value="PH DOMAIN PROTEIN"/>
    <property type="match status" value="1"/>
</dbReference>
<accession>A0A2G8SPB4</accession>
<feature type="transmembrane region" description="Helical" evidence="2">
    <location>
        <begin position="146"/>
        <end position="165"/>
    </location>
</feature>
<dbReference type="AlphaFoldDB" id="A0A2G8SPB4"/>
<feature type="region of interest" description="Disordered" evidence="1">
    <location>
        <begin position="192"/>
        <end position="274"/>
    </location>
</feature>
<feature type="compositionally biased region" description="Basic and acidic residues" evidence="1">
    <location>
        <begin position="243"/>
        <end position="257"/>
    </location>
</feature>
<feature type="compositionally biased region" description="Basic and acidic residues" evidence="1">
    <location>
        <begin position="192"/>
        <end position="201"/>
    </location>
</feature>
<dbReference type="STRING" id="1077348.A0A2G8SPB4"/>
<comment type="caution">
    <text evidence="3">The sequence shown here is derived from an EMBL/GenBank/DDBJ whole genome shotgun (WGS) entry which is preliminary data.</text>
</comment>
<feature type="transmembrane region" description="Helical" evidence="2">
    <location>
        <begin position="92"/>
        <end position="112"/>
    </location>
</feature>
<keyword evidence="2" id="KW-0472">Membrane</keyword>